<dbReference type="AlphaFoldDB" id="A0AAD8PZZ0"/>
<keyword evidence="2" id="KW-1185">Reference proteome</keyword>
<evidence type="ECO:0000313" key="2">
    <source>
        <dbReference type="Proteomes" id="UP001230504"/>
    </source>
</evidence>
<proteinExistence type="predicted"/>
<organism evidence="1 2">
    <name type="scientific">Colletotrichum navitas</name>
    <dbReference type="NCBI Taxonomy" id="681940"/>
    <lineage>
        <taxon>Eukaryota</taxon>
        <taxon>Fungi</taxon>
        <taxon>Dikarya</taxon>
        <taxon>Ascomycota</taxon>
        <taxon>Pezizomycotina</taxon>
        <taxon>Sordariomycetes</taxon>
        <taxon>Hypocreomycetidae</taxon>
        <taxon>Glomerellales</taxon>
        <taxon>Glomerellaceae</taxon>
        <taxon>Colletotrichum</taxon>
        <taxon>Colletotrichum graminicola species complex</taxon>
    </lineage>
</organism>
<protein>
    <submittedName>
        <fullName evidence="1">Uncharacterized protein</fullName>
    </submittedName>
</protein>
<dbReference type="EMBL" id="JAHLJV010000026">
    <property type="protein sequence ID" value="KAK1593250.1"/>
    <property type="molecule type" value="Genomic_DNA"/>
</dbReference>
<dbReference type="RefSeq" id="XP_060414561.1">
    <property type="nucleotide sequence ID" value="XM_060551308.1"/>
</dbReference>
<comment type="caution">
    <text evidence="1">The sequence shown here is derived from an EMBL/GenBank/DDBJ whole genome shotgun (WGS) entry which is preliminary data.</text>
</comment>
<accession>A0AAD8PZZ0</accession>
<dbReference type="Proteomes" id="UP001230504">
    <property type="component" value="Unassembled WGS sequence"/>
</dbReference>
<evidence type="ECO:0000313" key="1">
    <source>
        <dbReference type="EMBL" id="KAK1593250.1"/>
    </source>
</evidence>
<sequence length="160" mass="18433">MPTSPPLHVPLHHPRSIVHTDTHSLSLSHTTHIFLDPKRRRQILKQVILCQSIASKTNSPRPLLCFRFVSFKAPFATAPPSYHQPRSRPWGSKQRPIRIPCSCIGRRHLVGRPSHDDPSKKKAINKWLECFSRPFPEHLSRPKPAIWIIDNEKLDTNEAE</sequence>
<dbReference type="GeneID" id="85435548"/>
<name>A0AAD8PZZ0_9PEZI</name>
<gene>
    <name evidence="1" type="ORF">LY79DRAFT_181558</name>
</gene>
<reference evidence="1" key="1">
    <citation type="submission" date="2021-06" db="EMBL/GenBank/DDBJ databases">
        <title>Comparative genomics, transcriptomics and evolutionary studies reveal genomic signatures of adaptation to plant cell wall in hemibiotrophic fungi.</title>
        <authorList>
            <consortium name="DOE Joint Genome Institute"/>
            <person name="Baroncelli R."/>
            <person name="Diaz J.F."/>
            <person name="Benocci T."/>
            <person name="Peng M."/>
            <person name="Battaglia E."/>
            <person name="Haridas S."/>
            <person name="Andreopoulos W."/>
            <person name="Labutti K."/>
            <person name="Pangilinan J."/>
            <person name="Floch G.L."/>
            <person name="Makela M.R."/>
            <person name="Henrissat B."/>
            <person name="Grigoriev I.V."/>
            <person name="Crouch J.A."/>
            <person name="De Vries R.P."/>
            <person name="Sukno S.A."/>
            <person name="Thon M.R."/>
        </authorList>
    </citation>
    <scope>NUCLEOTIDE SEQUENCE</scope>
    <source>
        <strain evidence="1">CBS 125086</strain>
    </source>
</reference>